<dbReference type="Proteomes" id="UP000697995">
    <property type="component" value="Unassembled WGS sequence"/>
</dbReference>
<dbReference type="SUPFAM" id="SSF54909">
    <property type="entry name" value="Dimeric alpha+beta barrel"/>
    <property type="match status" value="1"/>
</dbReference>
<evidence type="ECO:0000313" key="2">
    <source>
        <dbReference type="Proteomes" id="UP000697995"/>
    </source>
</evidence>
<evidence type="ECO:0008006" key="3">
    <source>
        <dbReference type="Google" id="ProtNLM"/>
    </source>
</evidence>
<dbReference type="InterPro" id="IPR011008">
    <property type="entry name" value="Dimeric_a/b-barrel"/>
</dbReference>
<evidence type="ECO:0000313" key="1">
    <source>
        <dbReference type="EMBL" id="MBK1662418.1"/>
    </source>
</evidence>
<dbReference type="EMBL" id="NRSG01000559">
    <property type="protein sequence ID" value="MBK1662418.1"/>
    <property type="molecule type" value="Genomic_DNA"/>
</dbReference>
<accession>A0ABS1D7G6</accession>
<comment type="caution">
    <text evidence="1">The sequence shown here is derived from an EMBL/GenBank/DDBJ whole genome shotgun (WGS) entry which is preliminary data.</text>
</comment>
<keyword evidence="2" id="KW-1185">Reference proteome</keyword>
<gene>
    <name evidence="1" type="ORF">CKO45_30015</name>
</gene>
<dbReference type="Gene3D" id="3.30.70.100">
    <property type="match status" value="1"/>
</dbReference>
<name>A0ABS1D7G6_9PROT</name>
<dbReference type="RefSeq" id="WP_133221446.1">
    <property type="nucleotide sequence ID" value="NZ_NRSG01000559.1"/>
</dbReference>
<reference evidence="1 2" key="1">
    <citation type="journal article" date="2020" name="Microorganisms">
        <title>Osmotic Adaptation and Compatible Solute Biosynthesis of Phototrophic Bacteria as Revealed from Genome Analyses.</title>
        <authorList>
            <person name="Imhoff J.F."/>
            <person name="Rahn T."/>
            <person name="Kunzel S."/>
            <person name="Keller A."/>
            <person name="Neulinger S.C."/>
        </authorList>
    </citation>
    <scope>NUCLEOTIDE SEQUENCE [LARGE SCALE GENOMIC DNA]</scope>
    <source>
        <strain evidence="1 2">DSM 15382</strain>
    </source>
</reference>
<sequence length="102" mass="11502">MPKAFVYTEVQVSLPFDQAPWRDLNPVLAAQPGFVNKTWLSGAGNNSVGGIYEFDSLENARRFAFDYFPEEARRLGAAFTTRVFDGAVTEEASRQLHSVHYR</sequence>
<dbReference type="InterPro" id="IPR014910">
    <property type="entry name" value="YdhR"/>
</dbReference>
<proteinExistence type="predicted"/>
<organism evidence="1 2">
    <name type="scientific">Paracraurococcus ruber</name>
    <dbReference type="NCBI Taxonomy" id="77675"/>
    <lineage>
        <taxon>Bacteria</taxon>
        <taxon>Pseudomonadati</taxon>
        <taxon>Pseudomonadota</taxon>
        <taxon>Alphaproteobacteria</taxon>
        <taxon>Acetobacterales</taxon>
        <taxon>Roseomonadaceae</taxon>
        <taxon>Paracraurococcus</taxon>
    </lineage>
</organism>
<protein>
    <recommendedName>
        <fullName evidence="3">Monooxygenase</fullName>
    </recommendedName>
</protein>
<dbReference type="Pfam" id="PF08803">
    <property type="entry name" value="ydhR"/>
    <property type="match status" value="1"/>
</dbReference>